<dbReference type="PANTHER" id="PTHR19370">
    <property type="entry name" value="NADH-CYTOCHROME B5 REDUCTASE"/>
    <property type="match status" value="1"/>
</dbReference>
<dbReference type="Proteomes" id="UP000054558">
    <property type="component" value="Unassembled WGS sequence"/>
</dbReference>
<dbReference type="InterPro" id="IPR017938">
    <property type="entry name" value="Riboflavin_synthase-like_b-brl"/>
</dbReference>
<feature type="binding site" evidence="10">
    <location>
        <position position="223"/>
    </location>
    <ligand>
        <name>FAD</name>
        <dbReference type="ChEBI" id="CHEBI:57692"/>
    </ligand>
</feature>
<dbReference type="InterPro" id="IPR039261">
    <property type="entry name" value="FNR_nucleotide-bd"/>
</dbReference>
<dbReference type="InterPro" id="IPR001834">
    <property type="entry name" value="CBR-like"/>
</dbReference>
<dbReference type="InterPro" id="IPR017927">
    <property type="entry name" value="FAD-bd_FR_type"/>
</dbReference>
<feature type="compositionally biased region" description="Low complexity" evidence="12">
    <location>
        <begin position="39"/>
        <end position="50"/>
    </location>
</feature>
<evidence type="ECO:0000256" key="5">
    <source>
        <dbReference type="ARBA" id="ARBA00022827"/>
    </source>
</evidence>
<keyword evidence="5 10" id="KW-0274">FAD</keyword>
<dbReference type="GO" id="GO:0004128">
    <property type="term" value="F:cytochrome-b5 reductase activity, acting on NAD(P)H"/>
    <property type="evidence" value="ECO:0000318"/>
    <property type="project" value="GO_Central"/>
</dbReference>
<evidence type="ECO:0000256" key="8">
    <source>
        <dbReference type="ARBA" id="ARBA00023128"/>
    </source>
</evidence>
<evidence type="ECO:0000256" key="1">
    <source>
        <dbReference type="ARBA" id="ARBA00001974"/>
    </source>
</evidence>
<dbReference type="FunFam" id="3.40.50.80:FF:000009">
    <property type="entry name" value="NADH-cytochrome b5 reductase"/>
    <property type="match status" value="1"/>
</dbReference>
<feature type="binding site" evidence="10">
    <location>
        <position position="155"/>
    </location>
    <ligand>
        <name>FAD</name>
        <dbReference type="ChEBI" id="CHEBI:57692"/>
    </ligand>
</feature>
<evidence type="ECO:0000313" key="15">
    <source>
        <dbReference type="Proteomes" id="UP000054558"/>
    </source>
</evidence>
<evidence type="ECO:0000256" key="4">
    <source>
        <dbReference type="ARBA" id="ARBA00022630"/>
    </source>
</evidence>
<evidence type="ECO:0000256" key="3">
    <source>
        <dbReference type="ARBA" id="ARBA00006105"/>
    </source>
</evidence>
<dbReference type="InterPro" id="IPR008333">
    <property type="entry name" value="Cbr1-like_FAD-bd_dom"/>
</dbReference>
<keyword evidence="7 11" id="KW-0520">NAD</keyword>
<dbReference type="InterPro" id="IPR001433">
    <property type="entry name" value="OxRdtase_FAD/NAD-bd"/>
</dbReference>
<keyword evidence="4 10" id="KW-0285">Flavoprotein</keyword>
<feature type="binding site" evidence="10">
    <location>
        <position position="156"/>
    </location>
    <ligand>
        <name>FAD</name>
        <dbReference type="ChEBI" id="CHEBI:57692"/>
    </ligand>
</feature>
<accession>A0A1Y1HJN6</accession>
<dbReference type="Pfam" id="PF00175">
    <property type="entry name" value="NAD_binding_1"/>
    <property type="match status" value="1"/>
</dbReference>
<comment type="similarity">
    <text evidence="3 11">Belongs to the flavoprotein pyridine nucleotide cytochrome reductase family.</text>
</comment>
<gene>
    <name evidence="14" type="ORF">KFL_000180380</name>
</gene>
<name>A0A1Y1HJN6_KLENI</name>
<dbReference type="OMA" id="KGPEMQK"/>
<dbReference type="SUPFAM" id="SSF52343">
    <property type="entry name" value="Ferredoxin reductase-like, C-terminal NADP-linked domain"/>
    <property type="match status" value="1"/>
</dbReference>
<feature type="binding site" evidence="10">
    <location>
        <position position="172"/>
    </location>
    <ligand>
        <name>FAD</name>
        <dbReference type="ChEBI" id="CHEBI:57692"/>
    </ligand>
</feature>
<feature type="domain" description="FAD-binding FR-type" evidence="13">
    <location>
        <begin position="99"/>
        <end position="206"/>
    </location>
</feature>
<keyword evidence="6 11" id="KW-0560">Oxidoreductase</keyword>
<evidence type="ECO:0000256" key="12">
    <source>
        <dbReference type="SAM" id="MobiDB-lite"/>
    </source>
</evidence>
<evidence type="ECO:0000259" key="13">
    <source>
        <dbReference type="PROSITE" id="PS51384"/>
    </source>
</evidence>
<feature type="binding site" evidence="10">
    <location>
        <position position="157"/>
    </location>
    <ligand>
        <name>FAD</name>
        <dbReference type="ChEBI" id="CHEBI:57692"/>
    </ligand>
</feature>
<evidence type="ECO:0000313" key="14">
    <source>
        <dbReference type="EMBL" id="GAQ78755.1"/>
    </source>
</evidence>
<comment type="catalytic activity">
    <reaction evidence="9 11">
        <text>2 Fe(III)-[cytochrome b5] + NADH = 2 Fe(II)-[cytochrome b5] + NAD(+) + H(+)</text>
        <dbReference type="Rhea" id="RHEA:46680"/>
        <dbReference type="Rhea" id="RHEA-COMP:10438"/>
        <dbReference type="Rhea" id="RHEA-COMP:10439"/>
        <dbReference type="ChEBI" id="CHEBI:15378"/>
        <dbReference type="ChEBI" id="CHEBI:29033"/>
        <dbReference type="ChEBI" id="CHEBI:29034"/>
        <dbReference type="ChEBI" id="CHEBI:57540"/>
        <dbReference type="ChEBI" id="CHEBI:57945"/>
        <dbReference type="EC" id="1.6.2.2"/>
    </reaction>
</comment>
<evidence type="ECO:0000256" key="6">
    <source>
        <dbReference type="ARBA" id="ARBA00023002"/>
    </source>
</evidence>
<dbReference type="FunFam" id="2.40.30.10:FF:000032">
    <property type="entry name" value="NADH-cytochrome b5 reductase"/>
    <property type="match status" value="1"/>
</dbReference>
<dbReference type="GO" id="GO:0005739">
    <property type="term" value="C:mitochondrion"/>
    <property type="evidence" value="ECO:0000318"/>
    <property type="project" value="GO_Central"/>
</dbReference>
<dbReference type="CDD" id="cd06183">
    <property type="entry name" value="cyt_b5_reduct_like"/>
    <property type="match status" value="1"/>
</dbReference>
<dbReference type="Gene3D" id="3.40.50.80">
    <property type="entry name" value="Nucleotide-binding domain of ferredoxin-NADP reductase (FNR) module"/>
    <property type="match status" value="1"/>
</dbReference>
<dbReference type="PROSITE" id="PS51384">
    <property type="entry name" value="FAD_FR"/>
    <property type="match status" value="1"/>
</dbReference>
<feature type="region of interest" description="Disordered" evidence="12">
    <location>
        <begin position="27"/>
        <end position="50"/>
    </location>
</feature>
<protein>
    <recommendedName>
        <fullName evidence="11">NADH-cytochrome b5 reductase</fullName>
        <ecNumber evidence="11">1.6.2.2</ecNumber>
    </recommendedName>
</protein>
<keyword evidence="15" id="KW-1185">Reference proteome</keyword>
<comment type="cofactor">
    <cofactor evidence="1 10 11">
        <name>FAD</name>
        <dbReference type="ChEBI" id="CHEBI:57692"/>
    </cofactor>
</comment>
<evidence type="ECO:0000256" key="11">
    <source>
        <dbReference type="RuleBase" id="RU361226"/>
    </source>
</evidence>
<reference evidence="14 15" key="1">
    <citation type="journal article" date="2014" name="Nat. Commun.">
        <title>Klebsormidium flaccidum genome reveals primary factors for plant terrestrial adaptation.</title>
        <authorList>
            <person name="Hori K."/>
            <person name="Maruyama F."/>
            <person name="Fujisawa T."/>
            <person name="Togashi T."/>
            <person name="Yamamoto N."/>
            <person name="Seo M."/>
            <person name="Sato S."/>
            <person name="Yamada T."/>
            <person name="Mori H."/>
            <person name="Tajima N."/>
            <person name="Moriyama T."/>
            <person name="Ikeuchi M."/>
            <person name="Watanabe M."/>
            <person name="Wada H."/>
            <person name="Kobayashi K."/>
            <person name="Saito M."/>
            <person name="Masuda T."/>
            <person name="Sasaki-Sekimoto Y."/>
            <person name="Mashiguchi K."/>
            <person name="Awai K."/>
            <person name="Shimojima M."/>
            <person name="Masuda S."/>
            <person name="Iwai M."/>
            <person name="Nobusawa T."/>
            <person name="Narise T."/>
            <person name="Kondo S."/>
            <person name="Saito H."/>
            <person name="Sato R."/>
            <person name="Murakawa M."/>
            <person name="Ihara Y."/>
            <person name="Oshima-Yamada Y."/>
            <person name="Ohtaka K."/>
            <person name="Satoh M."/>
            <person name="Sonobe K."/>
            <person name="Ishii M."/>
            <person name="Ohtani R."/>
            <person name="Kanamori-Sato M."/>
            <person name="Honoki R."/>
            <person name="Miyazaki D."/>
            <person name="Mochizuki H."/>
            <person name="Umetsu J."/>
            <person name="Higashi K."/>
            <person name="Shibata D."/>
            <person name="Kamiya Y."/>
            <person name="Sato N."/>
            <person name="Nakamura Y."/>
            <person name="Tabata S."/>
            <person name="Ida S."/>
            <person name="Kurokawa K."/>
            <person name="Ohta H."/>
        </authorList>
    </citation>
    <scope>NUCLEOTIDE SEQUENCE [LARGE SCALE GENOMIC DNA]</scope>
    <source>
        <strain evidence="14 15">NIES-2285</strain>
    </source>
</reference>
<dbReference type="EC" id="1.6.2.2" evidence="11"/>
<sequence length="352" mass="38233">MLRLPLLRGAARQLHVQQLRLASTAAATQFGRPDPSERASNAAAGAADQGGSWGTRFATIGALAAGAAAISSTVQLTSTAACEKPVGEDAAEKVALNGKDFQSFKLKERRQISPDTKLYRFELPEDTKIGLSIASCLISRAQLKGEDGKEKTVIRPYTPVSDPDVKGYFDLVVKVYPTGNMSRHIDSLKPGDSLEIKGPIPKLPIKENMKKSIGLVAGGTGITPMLQVIQQILKNPNDKTQISLIYANNTEEDILLKDQLDQYAKEHPNFKVFYVVGKPKHKASWEGGVGFVSKEQVQKYLPGPSDDSLIMVCGPPGFMKHISGDKKSPKDQGEVEGLLQDLGFKKEQVFKF</sequence>
<dbReference type="InterPro" id="IPR001709">
    <property type="entry name" value="Flavoprot_Pyr_Nucl_cyt_Rdtase"/>
</dbReference>
<dbReference type="PRINTS" id="PR00371">
    <property type="entry name" value="FPNCR"/>
</dbReference>
<keyword evidence="8" id="KW-0496">Mitochondrion</keyword>
<dbReference type="OrthoDB" id="432685at2759"/>
<dbReference type="PANTHER" id="PTHR19370:SF171">
    <property type="entry name" value="NADH-CYTOCHROME B5 REDUCTASE 2"/>
    <property type="match status" value="1"/>
</dbReference>
<dbReference type="SUPFAM" id="SSF63380">
    <property type="entry name" value="Riboflavin synthase domain-like"/>
    <property type="match status" value="1"/>
</dbReference>
<dbReference type="AlphaFoldDB" id="A0A1Y1HJN6"/>
<evidence type="ECO:0000256" key="7">
    <source>
        <dbReference type="ARBA" id="ARBA00023027"/>
    </source>
</evidence>
<proteinExistence type="inferred from homology"/>
<feature type="binding site" evidence="10">
    <location>
        <position position="174"/>
    </location>
    <ligand>
        <name>FAD</name>
        <dbReference type="ChEBI" id="CHEBI:57692"/>
    </ligand>
</feature>
<dbReference type="STRING" id="105231.A0A1Y1HJN6"/>
<dbReference type="EMBL" id="DF236967">
    <property type="protein sequence ID" value="GAQ78755.1"/>
    <property type="molecule type" value="Genomic_DNA"/>
</dbReference>
<feature type="binding site" evidence="10">
    <location>
        <position position="182"/>
    </location>
    <ligand>
        <name>FAD</name>
        <dbReference type="ChEBI" id="CHEBI:57692"/>
    </ligand>
</feature>
<evidence type="ECO:0000256" key="2">
    <source>
        <dbReference type="ARBA" id="ARBA00004173"/>
    </source>
</evidence>
<comment type="subcellular location">
    <subcellularLocation>
        <location evidence="2">Mitochondrion</location>
    </subcellularLocation>
</comment>
<dbReference type="Pfam" id="PF00970">
    <property type="entry name" value="FAD_binding_6"/>
    <property type="match status" value="1"/>
</dbReference>
<evidence type="ECO:0000256" key="10">
    <source>
        <dbReference type="PIRSR" id="PIRSR601834-1"/>
    </source>
</evidence>
<evidence type="ECO:0000256" key="9">
    <source>
        <dbReference type="ARBA" id="ARBA00047682"/>
    </source>
</evidence>
<feature type="binding site" evidence="10">
    <location>
        <position position="181"/>
    </location>
    <ligand>
        <name>FAD</name>
        <dbReference type="ChEBI" id="CHEBI:57692"/>
    </ligand>
</feature>
<dbReference type="GO" id="GO:0090524">
    <property type="term" value="F:cytochrome-b5 reductase activity, acting on NADH"/>
    <property type="evidence" value="ECO:0007669"/>
    <property type="project" value="UniProtKB-EC"/>
</dbReference>
<organism evidence="14 15">
    <name type="scientific">Klebsormidium nitens</name>
    <name type="common">Green alga</name>
    <name type="synonym">Ulothrix nitens</name>
    <dbReference type="NCBI Taxonomy" id="105231"/>
    <lineage>
        <taxon>Eukaryota</taxon>
        <taxon>Viridiplantae</taxon>
        <taxon>Streptophyta</taxon>
        <taxon>Klebsormidiophyceae</taxon>
        <taxon>Klebsormidiales</taxon>
        <taxon>Klebsormidiaceae</taxon>
        <taxon>Klebsormidium</taxon>
    </lineage>
</organism>
<dbReference type="PRINTS" id="PR00406">
    <property type="entry name" value="CYTB5RDTASE"/>
</dbReference>
<dbReference type="Gene3D" id="2.40.30.10">
    <property type="entry name" value="Translation factors"/>
    <property type="match status" value="1"/>
</dbReference>